<dbReference type="Gene3D" id="2.60.40.3690">
    <property type="match status" value="1"/>
</dbReference>
<evidence type="ECO:0000256" key="1">
    <source>
        <dbReference type="SAM" id="MobiDB-lite"/>
    </source>
</evidence>
<evidence type="ECO:0000256" key="2">
    <source>
        <dbReference type="SAM" id="SignalP"/>
    </source>
</evidence>
<sequence length="678" mass="74472">MMNFKSTLWALAFACVAVSCSDDVEDGLDNNEGNELNGPTTYMKVTISSTPTTKATGGEEGDEPNGEIGDVSEYKVNDVTVILFSNSDGTEPNTFDGSSKLVAAGYKDGIAQMETSSEIWHSRTTATVTITVTDPKQANSFDGKTYGIIAVTNLGGREVLCDRIKEDDIYVGSELANFLQKEAWNSTNGFVMSTHNDKYNSGGSVSIFDKVTLKAGTNATNAPTASVHVERLAAKIRINEADDITDFIYTVNKGEETEAKVRLDQVAIVNKLTSGTYLLKRVTSQLTDGYSDLPAEVTNDLLLGNESAGDEGIALNYVIDPWTRVKETITPASDNLDQRDALVGASLTSPSVTAKLSYDNDFYEASYTEMWTSFGEDKVDLSSNIDATFPLHLAYTQENTTSLKMQKNGYSTGALFKATYFPKKWAVTKTIVSGTTIGKVEADDIDYNGDEEGTGYGDIGSSTVVPTDFKFYVYEGNVYKDYEAIFNEFVWTQQEPLDGQAGVTIYSYTDFTDTNIENIKVADFFNHLLAEFSDPFDYIDSLKKTYDTNGDGKYDTNDTDYNADKTFMAADAIDTYLSADANKATINAVVLPYEGGVCYYPYWIRHASNNIPTKMSVMEFAIVRNNIYDMTVTGISGLGLSGAEKPDPSKDDEEDKYYFNVEIYVKNWVVRSNSGIIL</sequence>
<feature type="domain" description="Minor fimbrium subunit Mfa1 C-terminal" evidence="3">
    <location>
        <begin position="593"/>
        <end position="673"/>
    </location>
</feature>
<accession>A0ABZ2IKE5</accession>
<organism evidence="4 5">
    <name type="scientific">Parabacteroides absconsus</name>
    <dbReference type="NCBI Taxonomy" id="2951805"/>
    <lineage>
        <taxon>Bacteria</taxon>
        <taxon>Pseudomonadati</taxon>
        <taxon>Bacteroidota</taxon>
        <taxon>Bacteroidia</taxon>
        <taxon>Bacteroidales</taxon>
        <taxon>Tannerellaceae</taxon>
        <taxon>Parabacteroides</taxon>
    </lineage>
</organism>
<protein>
    <submittedName>
        <fullName evidence="4">Fimbria major subunit</fullName>
    </submittedName>
</protein>
<gene>
    <name evidence="4" type="ORF">NEE14_000535</name>
</gene>
<name>A0ABZ2IKE5_9BACT</name>
<dbReference type="PROSITE" id="PS51257">
    <property type="entry name" value="PROKAR_LIPOPROTEIN"/>
    <property type="match status" value="1"/>
</dbReference>
<dbReference type="RefSeq" id="WP_251968703.1">
    <property type="nucleotide sequence ID" value="NZ_CP146284.1"/>
</dbReference>
<reference evidence="4 5" key="1">
    <citation type="submission" date="2024-02" db="EMBL/GenBank/DDBJ databases">
        <title>Whole genome sequencing of Parabacteroides sp. AD58.</title>
        <authorList>
            <person name="Chaplin A.V."/>
            <person name="Pikina A.P."/>
            <person name="Sokolova S.R."/>
            <person name="Korostin D.O."/>
            <person name="Efimov B.A."/>
        </authorList>
    </citation>
    <scope>NUCLEOTIDE SEQUENCE [LARGE SCALE GENOMIC DNA]</scope>
    <source>
        <strain evidence="4 5">AD58</strain>
    </source>
</reference>
<dbReference type="Proteomes" id="UP001320603">
    <property type="component" value="Chromosome"/>
</dbReference>
<keyword evidence="2" id="KW-0732">Signal</keyword>
<feature type="region of interest" description="Disordered" evidence="1">
    <location>
        <begin position="50"/>
        <end position="69"/>
    </location>
</feature>
<proteinExistence type="predicted"/>
<dbReference type="InterPro" id="IPR029140">
    <property type="entry name" value="Mfa1_C"/>
</dbReference>
<dbReference type="Pfam" id="PF15495">
    <property type="entry name" value="Fimbrillin_C"/>
    <property type="match status" value="1"/>
</dbReference>
<evidence type="ECO:0000313" key="4">
    <source>
        <dbReference type="EMBL" id="WWV66515.1"/>
    </source>
</evidence>
<dbReference type="EMBL" id="CP146284">
    <property type="protein sequence ID" value="WWV66515.1"/>
    <property type="molecule type" value="Genomic_DNA"/>
</dbReference>
<dbReference type="Gene3D" id="2.60.40.2580">
    <property type="match status" value="1"/>
</dbReference>
<evidence type="ECO:0000259" key="3">
    <source>
        <dbReference type="Pfam" id="PF15495"/>
    </source>
</evidence>
<keyword evidence="5" id="KW-1185">Reference proteome</keyword>
<feature type="signal peptide" evidence="2">
    <location>
        <begin position="1"/>
        <end position="21"/>
    </location>
</feature>
<feature type="chain" id="PRO_5046999983" evidence="2">
    <location>
        <begin position="22"/>
        <end position="678"/>
    </location>
</feature>
<evidence type="ECO:0000313" key="5">
    <source>
        <dbReference type="Proteomes" id="UP001320603"/>
    </source>
</evidence>